<evidence type="ECO:0000256" key="1">
    <source>
        <dbReference type="SAM" id="MobiDB-lite"/>
    </source>
</evidence>
<accession>A0A9N9N638</accession>
<evidence type="ECO:0000313" key="2">
    <source>
        <dbReference type="EMBL" id="CAG8705365.1"/>
    </source>
</evidence>
<feature type="compositionally biased region" description="Basic residues" evidence="1">
    <location>
        <begin position="59"/>
        <end position="72"/>
    </location>
</feature>
<feature type="compositionally biased region" description="Basic and acidic residues" evidence="1">
    <location>
        <begin position="16"/>
        <end position="38"/>
    </location>
</feature>
<dbReference type="EMBL" id="CAJVPQ010008291">
    <property type="protein sequence ID" value="CAG8705365.1"/>
    <property type="molecule type" value="Genomic_DNA"/>
</dbReference>
<sequence length="86" mass="9813">EEISDSVNNVNNRNAIAERKYCPLTPHHPDHAPSEKNHMTQPNPRPATEHPSSRGIQQGKKRIASLQKKPHSKNNFYRQIIPLSTK</sequence>
<dbReference type="Proteomes" id="UP000789570">
    <property type="component" value="Unassembled WGS sequence"/>
</dbReference>
<protein>
    <submittedName>
        <fullName evidence="2">8445_t:CDS:1</fullName>
    </submittedName>
</protein>
<keyword evidence="3" id="KW-1185">Reference proteome</keyword>
<reference evidence="2" key="1">
    <citation type="submission" date="2021-06" db="EMBL/GenBank/DDBJ databases">
        <authorList>
            <person name="Kallberg Y."/>
            <person name="Tangrot J."/>
            <person name="Rosling A."/>
        </authorList>
    </citation>
    <scope>NUCLEOTIDE SEQUENCE</scope>
    <source>
        <strain evidence="2">UK204</strain>
    </source>
</reference>
<gene>
    <name evidence="2" type="ORF">FCALED_LOCUS13679</name>
</gene>
<organism evidence="2 3">
    <name type="scientific">Funneliformis caledonium</name>
    <dbReference type="NCBI Taxonomy" id="1117310"/>
    <lineage>
        <taxon>Eukaryota</taxon>
        <taxon>Fungi</taxon>
        <taxon>Fungi incertae sedis</taxon>
        <taxon>Mucoromycota</taxon>
        <taxon>Glomeromycotina</taxon>
        <taxon>Glomeromycetes</taxon>
        <taxon>Glomerales</taxon>
        <taxon>Glomeraceae</taxon>
        <taxon>Funneliformis</taxon>
    </lineage>
</organism>
<feature type="non-terminal residue" evidence="2">
    <location>
        <position position="1"/>
    </location>
</feature>
<dbReference type="AlphaFoldDB" id="A0A9N9N638"/>
<feature type="region of interest" description="Disordered" evidence="1">
    <location>
        <begin position="1"/>
        <end position="86"/>
    </location>
</feature>
<name>A0A9N9N638_9GLOM</name>
<feature type="compositionally biased region" description="Polar residues" evidence="1">
    <location>
        <begin position="1"/>
        <end position="14"/>
    </location>
</feature>
<feature type="compositionally biased region" description="Polar residues" evidence="1">
    <location>
        <begin position="73"/>
        <end position="86"/>
    </location>
</feature>
<evidence type="ECO:0000313" key="3">
    <source>
        <dbReference type="Proteomes" id="UP000789570"/>
    </source>
</evidence>
<proteinExistence type="predicted"/>
<comment type="caution">
    <text evidence="2">The sequence shown here is derived from an EMBL/GenBank/DDBJ whole genome shotgun (WGS) entry which is preliminary data.</text>
</comment>